<comment type="caution">
    <text evidence="3">The sequence shown here is derived from an EMBL/GenBank/DDBJ whole genome shotgun (WGS) entry which is preliminary data.</text>
</comment>
<dbReference type="GO" id="GO:0009253">
    <property type="term" value="P:peptidoglycan catabolic process"/>
    <property type="evidence" value="ECO:0007669"/>
    <property type="project" value="InterPro"/>
</dbReference>
<accession>A0A140L6K9</accession>
<reference evidence="3 4" key="1">
    <citation type="submission" date="2015-12" db="EMBL/GenBank/DDBJ databases">
        <title>Draft genome sequence of the thermoanaerobe Thermotalea metallivorans, an isolate from the runoff channel of the Great Artesian Basin, Australia.</title>
        <authorList>
            <person name="Patel B.K."/>
        </authorList>
    </citation>
    <scope>NUCLEOTIDE SEQUENCE [LARGE SCALE GENOMIC DNA]</scope>
    <source>
        <strain evidence="3 4">B2-1</strain>
    </source>
</reference>
<dbReference type="GO" id="GO:0030288">
    <property type="term" value="C:outer membrane-bounded periplasmic space"/>
    <property type="evidence" value="ECO:0007669"/>
    <property type="project" value="TreeGrafter"/>
</dbReference>
<dbReference type="InterPro" id="IPR013486">
    <property type="entry name" value="SpoIID/LytB"/>
</dbReference>
<dbReference type="InterPro" id="IPR002508">
    <property type="entry name" value="MurNAc-LAA_cat"/>
</dbReference>
<evidence type="ECO:0000313" key="4">
    <source>
        <dbReference type="Proteomes" id="UP000070456"/>
    </source>
</evidence>
<evidence type="ECO:0000256" key="1">
    <source>
        <dbReference type="ARBA" id="ARBA00022801"/>
    </source>
</evidence>
<dbReference type="EC" id="3.5.1.28" evidence="3"/>
<dbReference type="SUPFAM" id="SSF53187">
    <property type="entry name" value="Zn-dependent exopeptidases"/>
    <property type="match status" value="1"/>
</dbReference>
<dbReference type="RefSeq" id="WP_068555626.1">
    <property type="nucleotide sequence ID" value="NZ_LOEE01000028.1"/>
</dbReference>
<dbReference type="CDD" id="cd02696">
    <property type="entry name" value="MurNAc-LAA"/>
    <property type="match status" value="1"/>
</dbReference>
<dbReference type="Pfam" id="PF08486">
    <property type="entry name" value="SpoIID"/>
    <property type="match status" value="1"/>
</dbReference>
<name>A0A140L6K9_9FIRM</name>
<protein>
    <submittedName>
        <fullName evidence="3">N-acetylmuramoyl-L-alanine amidase LytC</fullName>
        <ecNumber evidence="3">3.5.1.28</ecNumber>
    </submittedName>
</protein>
<dbReference type="InterPro" id="IPR013693">
    <property type="entry name" value="SpoIID/LytB_N"/>
</dbReference>
<dbReference type="STRING" id="520762.AN619_11410"/>
<dbReference type="InterPro" id="IPR050695">
    <property type="entry name" value="N-acetylmuramoyl_amidase_3"/>
</dbReference>
<dbReference type="Gene3D" id="3.40.630.40">
    <property type="entry name" value="Zn-dependent exopeptidases"/>
    <property type="match status" value="1"/>
</dbReference>
<evidence type="ECO:0000259" key="2">
    <source>
        <dbReference type="SMART" id="SM00646"/>
    </source>
</evidence>
<feature type="domain" description="MurNAc-LAA" evidence="2">
    <location>
        <begin position="362"/>
        <end position="472"/>
    </location>
</feature>
<organism evidence="3 4">
    <name type="scientific">Thermotalea metallivorans</name>
    <dbReference type="NCBI Taxonomy" id="520762"/>
    <lineage>
        <taxon>Bacteria</taxon>
        <taxon>Bacillati</taxon>
        <taxon>Bacillota</taxon>
        <taxon>Clostridia</taxon>
        <taxon>Peptostreptococcales</taxon>
        <taxon>Thermotaleaceae</taxon>
        <taxon>Thermotalea</taxon>
    </lineage>
</organism>
<dbReference type="Proteomes" id="UP000070456">
    <property type="component" value="Unassembled WGS sequence"/>
</dbReference>
<dbReference type="PANTHER" id="PTHR30404">
    <property type="entry name" value="N-ACETYLMURAMOYL-L-ALANINE AMIDASE"/>
    <property type="match status" value="1"/>
</dbReference>
<dbReference type="AlphaFoldDB" id="A0A140L6K9"/>
<keyword evidence="4" id="KW-1185">Reference proteome</keyword>
<dbReference type="NCBIfam" id="TIGR02669">
    <property type="entry name" value="SpoIID_LytB"/>
    <property type="match status" value="1"/>
</dbReference>
<dbReference type="OrthoDB" id="9794671at2"/>
<gene>
    <name evidence="3" type="primary">lytC_2</name>
    <name evidence="3" type="ORF">AN619_11410</name>
</gene>
<dbReference type="SMART" id="SM00646">
    <property type="entry name" value="Ami_3"/>
    <property type="match status" value="1"/>
</dbReference>
<dbReference type="EMBL" id="LOEE01000028">
    <property type="protein sequence ID" value="KXG76184.1"/>
    <property type="molecule type" value="Genomic_DNA"/>
</dbReference>
<dbReference type="InterPro" id="IPR014225">
    <property type="entry name" value="Spore_II_D_firmicutes"/>
</dbReference>
<dbReference type="Pfam" id="PF01520">
    <property type="entry name" value="Amidase_3"/>
    <property type="match status" value="1"/>
</dbReference>
<sequence length="478" mass="53955">MDDRKETIYIKIYDHLTKQMIMKSMAELMKEMIAAQMPISFEMEALKAQAIMVRTFLVRKIKVFGGNGCGKYNNVDLCTDGHCGQWISKALLQDLWGSDFYINWNKLDQAVRETEDKIITINNKPIEPKFHATCGGATENSENVEGNKILYLRKVLCDYCRNSPYWKQSVEMTLEEIEEKLNVRMSDVSPTGGPWIEGMIENICRDEAGRIVELKIGGKTFQGTEVMKLLGLDSTRFGWKPIAFKFETGGKGHGLGLCQYGANAMALEGKDAEEILNYYFTGIQVKQFEKRSINKPLSGKIIVLDPGHGGNNSEDNVGPMGTREKDINLAISLKLAELLREAGAEVYETRTEDVYVPLSKRAAIANSVRPNFFLSIHQNAFANPNISGSEIYHYRGDRDGEALGTLILKELSNRLGTAERGVKIADFYLLREARTTVLQIEVAFITNPEEEMKLRDRKFQEDAAEAIARALVKYYTYE</sequence>
<keyword evidence="1 3" id="KW-0378">Hydrolase</keyword>
<evidence type="ECO:0000313" key="3">
    <source>
        <dbReference type="EMBL" id="KXG76184.1"/>
    </source>
</evidence>
<dbReference type="GO" id="GO:0008745">
    <property type="term" value="F:N-acetylmuramoyl-L-alanine amidase activity"/>
    <property type="evidence" value="ECO:0007669"/>
    <property type="project" value="UniProtKB-EC"/>
</dbReference>
<dbReference type="PANTHER" id="PTHR30404:SF0">
    <property type="entry name" value="N-ACETYLMURAMOYL-L-ALANINE AMIDASE AMIC"/>
    <property type="match status" value="1"/>
</dbReference>
<proteinExistence type="predicted"/>
<dbReference type="GO" id="GO:0030435">
    <property type="term" value="P:sporulation resulting in formation of a cellular spore"/>
    <property type="evidence" value="ECO:0007669"/>
    <property type="project" value="InterPro"/>
</dbReference>
<dbReference type="NCBIfam" id="TIGR02870">
    <property type="entry name" value="spore_II_D"/>
    <property type="match status" value="1"/>
</dbReference>